<accession>A0A1F6EZT7</accession>
<reference evidence="1 2" key="1">
    <citation type="journal article" date="2016" name="Nat. Commun.">
        <title>Thousands of microbial genomes shed light on interconnected biogeochemical processes in an aquifer system.</title>
        <authorList>
            <person name="Anantharaman K."/>
            <person name="Brown C.T."/>
            <person name="Hug L.A."/>
            <person name="Sharon I."/>
            <person name="Castelle C.J."/>
            <person name="Probst A.J."/>
            <person name="Thomas B.C."/>
            <person name="Singh A."/>
            <person name="Wilkins M.J."/>
            <person name="Karaoz U."/>
            <person name="Brodie E.L."/>
            <person name="Williams K.H."/>
            <person name="Hubbard S.S."/>
            <person name="Banfield J.F."/>
        </authorList>
    </citation>
    <scope>NUCLEOTIDE SEQUENCE [LARGE SCALE GENOMIC DNA]</scope>
</reference>
<gene>
    <name evidence="1" type="ORF">A3A39_00625</name>
</gene>
<proteinExistence type="predicted"/>
<dbReference type="EMBL" id="MFLZ01000042">
    <property type="protein sequence ID" value="OGG79119.1"/>
    <property type="molecule type" value="Genomic_DNA"/>
</dbReference>
<dbReference type="AlphaFoldDB" id="A0A1F6EZT7"/>
<organism evidence="1 2">
    <name type="scientific">Candidatus Kaiserbacteria bacterium RIFCSPLOWO2_01_FULL_54_13</name>
    <dbReference type="NCBI Taxonomy" id="1798512"/>
    <lineage>
        <taxon>Bacteria</taxon>
        <taxon>Candidatus Kaiseribacteriota</taxon>
    </lineage>
</organism>
<dbReference type="Proteomes" id="UP000177372">
    <property type="component" value="Unassembled WGS sequence"/>
</dbReference>
<name>A0A1F6EZT7_9BACT</name>
<sequence>MAVKESNITPALRAAIAESVQEVLNDPDFGLELRPEAKKRLLASLKKKKQRWTSLGEIRRKYS</sequence>
<evidence type="ECO:0000313" key="2">
    <source>
        <dbReference type="Proteomes" id="UP000177372"/>
    </source>
</evidence>
<evidence type="ECO:0000313" key="1">
    <source>
        <dbReference type="EMBL" id="OGG79119.1"/>
    </source>
</evidence>
<comment type="caution">
    <text evidence="1">The sequence shown here is derived from an EMBL/GenBank/DDBJ whole genome shotgun (WGS) entry which is preliminary data.</text>
</comment>
<protein>
    <submittedName>
        <fullName evidence="1">Uncharacterized protein</fullName>
    </submittedName>
</protein>